<name>K1RDU4_MAGGI</name>
<evidence type="ECO:0000313" key="2">
    <source>
        <dbReference type="EMBL" id="EKC32276.1"/>
    </source>
</evidence>
<dbReference type="InterPro" id="IPR004875">
    <property type="entry name" value="DDE_SF_endonuclease_dom"/>
</dbReference>
<proteinExistence type="predicted"/>
<feature type="non-terminal residue" evidence="2">
    <location>
        <position position="1"/>
    </location>
</feature>
<dbReference type="InParanoid" id="K1RDU4"/>
<dbReference type="EMBL" id="JH817896">
    <property type="protein sequence ID" value="EKC32276.1"/>
    <property type="molecule type" value="Genomic_DNA"/>
</dbReference>
<reference evidence="2" key="1">
    <citation type="journal article" date="2012" name="Nature">
        <title>The oyster genome reveals stress adaptation and complexity of shell formation.</title>
        <authorList>
            <person name="Zhang G."/>
            <person name="Fang X."/>
            <person name="Guo X."/>
            <person name="Li L."/>
            <person name="Luo R."/>
            <person name="Xu F."/>
            <person name="Yang P."/>
            <person name="Zhang L."/>
            <person name="Wang X."/>
            <person name="Qi H."/>
            <person name="Xiong Z."/>
            <person name="Que H."/>
            <person name="Xie Y."/>
            <person name="Holland P.W."/>
            <person name="Paps J."/>
            <person name="Zhu Y."/>
            <person name="Wu F."/>
            <person name="Chen Y."/>
            <person name="Wang J."/>
            <person name="Peng C."/>
            <person name="Meng J."/>
            <person name="Yang L."/>
            <person name="Liu J."/>
            <person name="Wen B."/>
            <person name="Zhang N."/>
            <person name="Huang Z."/>
            <person name="Zhu Q."/>
            <person name="Feng Y."/>
            <person name="Mount A."/>
            <person name="Hedgecock D."/>
            <person name="Xu Z."/>
            <person name="Liu Y."/>
            <person name="Domazet-Loso T."/>
            <person name="Du Y."/>
            <person name="Sun X."/>
            <person name="Zhang S."/>
            <person name="Liu B."/>
            <person name="Cheng P."/>
            <person name="Jiang X."/>
            <person name="Li J."/>
            <person name="Fan D."/>
            <person name="Wang W."/>
            <person name="Fu W."/>
            <person name="Wang T."/>
            <person name="Wang B."/>
            <person name="Zhang J."/>
            <person name="Peng Z."/>
            <person name="Li Y."/>
            <person name="Li N."/>
            <person name="Wang J."/>
            <person name="Chen M."/>
            <person name="He Y."/>
            <person name="Tan F."/>
            <person name="Song X."/>
            <person name="Zheng Q."/>
            <person name="Huang R."/>
            <person name="Yang H."/>
            <person name="Du X."/>
            <person name="Chen L."/>
            <person name="Yang M."/>
            <person name="Gaffney P.M."/>
            <person name="Wang S."/>
            <person name="Luo L."/>
            <person name="She Z."/>
            <person name="Ming Y."/>
            <person name="Huang W."/>
            <person name="Zhang S."/>
            <person name="Huang B."/>
            <person name="Zhang Y."/>
            <person name="Qu T."/>
            <person name="Ni P."/>
            <person name="Miao G."/>
            <person name="Wang J."/>
            <person name="Wang Q."/>
            <person name="Steinberg C.E."/>
            <person name="Wang H."/>
            <person name="Li N."/>
            <person name="Qian L."/>
            <person name="Zhang G."/>
            <person name="Li Y."/>
            <person name="Yang H."/>
            <person name="Liu X."/>
            <person name="Wang J."/>
            <person name="Yin Y."/>
            <person name="Wang J."/>
        </authorList>
    </citation>
    <scope>NUCLEOTIDE SEQUENCE [LARGE SCALE GENOMIC DNA]</scope>
    <source>
        <strain evidence="2">05x7-T-G4-1.051#20</strain>
    </source>
</reference>
<organism evidence="2">
    <name type="scientific">Magallana gigas</name>
    <name type="common">Pacific oyster</name>
    <name type="synonym">Crassostrea gigas</name>
    <dbReference type="NCBI Taxonomy" id="29159"/>
    <lineage>
        <taxon>Eukaryota</taxon>
        <taxon>Metazoa</taxon>
        <taxon>Spiralia</taxon>
        <taxon>Lophotrochozoa</taxon>
        <taxon>Mollusca</taxon>
        <taxon>Bivalvia</taxon>
        <taxon>Autobranchia</taxon>
        <taxon>Pteriomorphia</taxon>
        <taxon>Ostreida</taxon>
        <taxon>Ostreoidea</taxon>
        <taxon>Ostreidae</taxon>
        <taxon>Magallana</taxon>
    </lineage>
</organism>
<dbReference type="HOGENOM" id="CLU_046752_4_1_1"/>
<protein>
    <recommendedName>
        <fullName evidence="1">DDE-1 domain-containing protein</fullName>
    </recommendedName>
</protein>
<accession>K1RDU4</accession>
<gene>
    <name evidence="2" type="ORF">CGI_10004742</name>
</gene>
<dbReference type="AlphaFoldDB" id="K1RDU4"/>
<dbReference type="GO" id="GO:0003676">
    <property type="term" value="F:nucleic acid binding"/>
    <property type="evidence" value="ECO:0007669"/>
    <property type="project" value="InterPro"/>
</dbReference>
<feature type="domain" description="DDE-1" evidence="1">
    <location>
        <begin position="13"/>
        <end position="127"/>
    </location>
</feature>
<sequence length="188" mass="21677">KETACHPAYDFPLAWHITQSPNRWTNNITQMEYTAKILMPHIRRTKKRLGLPDSQKALCIFDVFRAQMGEDFINDLKKKIICIVFVPPSCTDRLQPMDLTVQKIVKDKLKERFQKSYANQISKQLENGNTDQTLTPVDLRLSFLKPLSAEWLVQVHADIKSDKILIYKGFEKSGIAEAVGYKFSSCEQ</sequence>
<evidence type="ECO:0000259" key="1">
    <source>
        <dbReference type="Pfam" id="PF03184"/>
    </source>
</evidence>
<dbReference type="Pfam" id="PF03184">
    <property type="entry name" value="DDE_1"/>
    <property type="match status" value="1"/>
</dbReference>